<dbReference type="Proteomes" id="UP000838756">
    <property type="component" value="Unassembled WGS sequence"/>
</dbReference>
<protein>
    <submittedName>
        <fullName evidence="1">Jg27552 protein</fullName>
    </submittedName>
</protein>
<dbReference type="OrthoDB" id="407509at2759"/>
<organism evidence="1 2">
    <name type="scientific">Pararge aegeria aegeria</name>
    <dbReference type="NCBI Taxonomy" id="348720"/>
    <lineage>
        <taxon>Eukaryota</taxon>
        <taxon>Metazoa</taxon>
        <taxon>Ecdysozoa</taxon>
        <taxon>Arthropoda</taxon>
        <taxon>Hexapoda</taxon>
        <taxon>Insecta</taxon>
        <taxon>Pterygota</taxon>
        <taxon>Neoptera</taxon>
        <taxon>Endopterygota</taxon>
        <taxon>Lepidoptera</taxon>
        <taxon>Glossata</taxon>
        <taxon>Ditrysia</taxon>
        <taxon>Papilionoidea</taxon>
        <taxon>Nymphalidae</taxon>
        <taxon>Satyrinae</taxon>
        <taxon>Satyrini</taxon>
        <taxon>Parargina</taxon>
        <taxon>Pararge</taxon>
    </lineage>
</organism>
<evidence type="ECO:0000313" key="2">
    <source>
        <dbReference type="Proteomes" id="UP000838756"/>
    </source>
</evidence>
<comment type="caution">
    <text evidence="1">The sequence shown here is derived from an EMBL/GenBank/DDBJ whole genome shotgun (WGS) entry which is preliminary data.</text>
</comment>
<reference evidence="1" key="1">
    <citation type="submission" date="2022-03" db="EMBL/GenBank/DDBJ databases">
        <authorList>
            <person name="Lindestad O."/>
        </authorList>
    </citation>
    <scope>NUCLEOTIDE SEQUENCE</scope>
</reference>
<accession>A0A8S4SM61</accession>
<dbReference type="AlphaFoldDB" id="A0A8S4SM61"/>
<name>A0A8S4SM61_9NEOP</name>
<evidence type="ECO:0000313" key="1">
    <source>
        <dbReference type="EMBL" id="CAH2267369.1"/>
    </source>
</evidence>
<dbReference type="EMBL" id="CAKXAJ010026350">
    <property type="protein sequence ID" value="CAH2267369.1"/>
    <property type="molecule type" value="Genomic_DNA"/>
</dbReference>
<gene>
    <name evidence="1" type="primary">jg27552</name>
    <name evidence="1" type="ORF">PAEG_LOCUS25924</name>
</gene>
<sequence length="99" mass="11268">MLGVSLRDQMRNDAIRKRTRAPDIVQRVAKLKFQWAGHIVRRKDGLWVPRCNGSPAEDPGSMVPAEAILEFIISEYSLAWSGGRHKLWLVTTLPLKTCR</sequence>
<proteinExistence type="predicted"/>
<keyword evidence="2" id="KW-1185">Reference proteome</keyword>